<evidence type="ECO:0000313" key="5">
    <source>
        <dbReference type="Proteomes" id="UP001589628"/>
    </source>
</evidence>
<accession>A0ABV5Z8S6</accession>
<comment type="caution">
    <text evidence="4">The sequence shown here is derived from an EMBL/GenBank/DDBJ whole genome shotgun (WGS) entry which is preliminary data.</text>
</comment>
<evidence type="ECO:0000256" key="1">
    <source>
        <dbReference type="ARBA" id="ARBA00008645"/>
    </source>
</evidence>
<dbReference type="EMBL" id="JBHLZN010000001">
    <property type="protein sequence ID" value="MFB9885647.1"/>
    <property type="molecule type" value="Genomic_DNA"/>
</dbReference>
<dbReference type="InterPro" id="IPR000073">
    <property type="entry name" value="AB_hydrolase_1"/>
</dbReference>
<dbReference type="Gene3D" id="3.40.50.1820">
    <property type="entry name" value="alpha/beta hydrolase"/>
    <property type="match status" value="1"/>
</dbReference>
<comment type="similarity">
    <text evidence="1">Belongs to the AB hydrolase superfamily.</text>
</comment>
<dbReference type="GO" id="GO:0016787">
    <property type="term" value="F:hydrolase activity"/>
    <property type="evidence" value="ECO:0007669"/>
    <property type="project" value="UniProtKB-KW"/>
</dbReference>
<keyword evidence="2 4" id="KW-0378">Hydrolase</keyword>
<dbReference type="SUPFAM" id="SSF53474">
    <property type="entry name" value="alpha/beta-Hydrolases"/>
    <property type="match status" value="1"/>
</dbReference>
<evidence type="ECO:0000256" key="2">
    <source>
        <dbReference type="ARBA" id="ARBA00022801"/>
    </source>
</evidence>
<gene>
    <name evidence="4" type="ORF">ACFFLH_04405</name>
</gene>
<dbReference type="PANTHER" id="PTHR43798:SF14">
    <property type="entry name" value="SERINE HYDROLASE-LIKE PROTEIN DDB_G0286239"/>
    <property type="match status" value="1"/>
</dbReference>
<dbReference type="Pfam" id="PF00561">
    <property type="entry name" value="Abhydrolase_1"/>
    <property type="match status" value="1"/>
</dbReference>
<organism evidence="4 5">
    <name type="scientific">Balneatrix alpica</name>
    <dbReference type="NCBI Taxonomy" id="75684"/>
    <lineage>
        <taxon>Bacteria</taxon>
        <taxon>Pseudomonadati</taxon>
        <taxon>Pseudomonadota</taxon>
        <taxon>Gammaproteobacteria</taxon>
        <taxon>Oceanospirillales</taxon>
        <taxon>Balneatrichaceae</taxon>
        <taxon>Balneatrix</taxon>
    </lineage>
</organism>
<dbReference type="RefSeq" id="WP_051527807.1">
    <property type="nucleotide sequence ID" value="NZ_JBHLZN010000001.1"/>
</dbReference>
<dbReference type="InterPro" id="IPR050266">
    <property type="entry name" value="AB_hydrolase_sf"/>
</dbReference>
<reference evidence="4 5" key="1">
    <citation type="submission" date="2024-09" db="EMBL/GenBank/DDBJ databases">
        <authorList>
            <person name="Sun Q."/>
            <person name="Mori K."/>
        </authorList>
    </citation>
    <scope>NUCLEOTIDE SEQUENCE [LARGE SCALE GENOMIC DNA]</scope>
    <source>
        <strain evidence="4 5">ATCC 51285</strain>
    </source>
</reference>
<dbReference type="InterPro" id="IPR029058">
    <property type="entry name" value="AB_hydrolase_fold"/>
</dbReference>
<evidence type="ECO:0000259" key="3">
    <source>
        <dbReference type="Pfam" id="PF00561"/>
    </source>
</evidence>
<dbReference type="PANTHER" id="PTHR43798">
    <property type="entry name" value="MONOACYLGLYCEROL LIPASE"/>
    <property type="match status" value="1"/>
</dbReference>
<keyword evidence="5" id="KW-1185">Reference proteome</keyword>
<evidence type="ECO:0000313" key="4">
    <source>
        <dbReference type="EMBL" id="MFB9885647.1"/>
    </source>
</evidence>
<protein>
    <submittedName>
        <fullName evidence="4">Alpha/beta fold hydrolase</fullName>
    </submittedName>
</protein>
<proteinExistence type="inferred from homology"/>
<name>A0ABV5Z8S6_9GAMM</name>
<sequence>MLLPEHIGVMQWGRPGDTPVLALHGWLDNAASFAPLAEYLCQHYPIHFVAMDLAGHGCSAWRQHGHYYVWGYCQEVRELVEALAWRRFHLLGHSLGAGVATLFAAAYPQTLASLLLIEGLGPVSAAVPNFVHHLPKVKKVASSAPSSREFDSIEQAIAVRMRGMWPLSANAAKPLVERALKKVAHGRWQWRTDPRLKAPSPLRLTEPQVRHYLAQLPMPIRLLWGEEGILPKWPQLDERKLLLAQMEETTLPGGHHLHLDEQVVASAQWLAAQLGVSAYAPARVQQVHPAGI</sequence>
<feature type="domain" description="AB hydrolase-1" evidence="3">
    <location>
        <begin position="19"/>
        <end position="261"/>
    </location>
</feature>
<dbReference type="Proteomes" id="UP001589628">
    <property type="component" value="Unassembled WGS sequence"/>
</dbReference>